<evidence type="ECO:0000313" key="2">
    <source>
        <dbReference type="Proteomes" id="UP000034172"/>
    </source>
</evidence>
<dbReference type="Proteomes" id="UP000034172">
    <property type="component" value="Unassembled WGS sequence"/>
</dbReference>
<dbReference type="EMBL" id="LCIE01000036">
    <property type="protein sequence ID" value="KKT48243.1"/>
    <property type="molecule type" value="Genomic_DNA"/>
</dbReference>
<proteinExistence type="predicted"/>
<comment type="caution">
    <text evidence="1">The sequence shown here is derived from an EMBL/GenBank/DDBJ whole genome shotgun (WGS) entry which is preliminary data.</text>
</comment>
<reference evidence="1 2" key="1">
    <citation type="journal article" date="2015" name="Nature">
        <title>rRNA introns, odd ribosomes, and small enigmatic genomes across a large radiation of phyla.</title>
        <authorList>
            <person name="Brown C.T."/>
            <person name="Hug L.A."/>
            <person name="Thomas B.C."/>
            <person name="Sharon I."/>
            <person name="Castelle C.J."/>
            <person name="Singh A."/>
            <person name="Wilkins M.J."/>
            <person name="Williams K.H."/>
            <person name="Banfield J.F."/>
        </authorList>
    </citation>
    <scope>NUCLEOTIDE SEQUENCE [LARGE SCALE GENOMIC DNA]</scope>
</reference>
<sequence>LTKPLPALRYVTFQKVNLFMLVFEMWPATLPLINNPTAEPVGYEEPAWASLN</sequence>
<gene>
    <name evidence="1" type="ORF">UW41_C0036G0001</name>
</gene>
<accession>A0A0G1HNM6</accession>
<evidence type="ECO:0000313" key="1">
    <source>
        <dbReference type="EMBL" id="KKT48243.1"/>
    </source>
</evidence>
<feature type="non-terminal residue" evidence="1">
    <location>
        <position position="1"/>
    </location>
</feature>
<name>A0A0G1HNM6_9BACT</name>
<organism evidence="1 2">
    <name type="scientific">Candidatus Collierbacteria bacterium GW2011_GWC2_44_18</name>
    <dbReference type="NCBI Taxonomy" id="1618392"/>
    <lineage>
        <taxon>Bacteria</taxon>
        <taxon>Candidatus Collieribacteriota</taxon>
    </lineage>
</organism>
<dbReference type="AlphaFoldDB" id="A0A0G1HNM6"/>
<protein>
    <submittedName>
        <fullName evidence="1">Uncharacterized protein</fullName>
    </submittedName>
</protein>